<comment type="caution">
    <text evidence="1">The sequence shown here is derived from an EMBL/GenBank/DDBJ whole genome shotgun (WGS) entry which is preliminary data.</text>
</comment>
<keyword evidence="2" id="KW-1185">Reference proteome</keyword>
<evidence type="ECO:0000313" key="1">
    <source>
        <dbReference type="EMBL" id="MDQ0257145.1"/>
    </source>
</evidence>
<sequence length="33" mass="3888">MEKRETAQLLIEIDRFSQGKMKLEGATWRHGID</sequence>
<proteinExistence type="predicted"/>
<gene>
    <name evidence="1" type="ORF">J2S74_004591</name>
</gene>
<organism evidence="1 2">
    <name type="scientific">Evansella vedderi</name>
    <dbReference type="NCBI Taxonomy" id="38282"/>
    <lineage>
        <taxon>Bacteria</taxon>
        <taxon>Bacillati</taxon>
        <taxon>Bacillota</taxon>
        <taxon>Bacilli</taxon>
        <taxon>Bacillales</taxon>
        <taxon>Bacillaceae</taxon>
        <taxon>Evansella</taxon>
    </lineage>
</organism>
<protein>
    <submittedName>
        <fullName evidence="1">Uncharacterized protein</fullName>
    </submittedName>
</protein>
<evidence type="ECO:0000313" key="2">
    <source>
        <dbReference type="Proteomes" id="UP001230005"/>
    </source>
</evidence>
<dbReference type="EMBL" id="JAUSUG010000023">
    <property type="protein sequence ID" value="MDQ0257145.1"/>
    <property type="molecule type" value="Genomic_DNA"/>
</dbReference>
<reference evidence="1 2" key="1">
    <citation type="submission" date="2023-07" db="EMBL/GenBank/DDBJ databases">
        <title>Genomic Encyclopedia of Type Strains, Phase IV (KMG-IV): sequencing the most valuable type-strain genomes for metagenomic binning, comparative biology and taxonomic classification.</title>
        <authorList>
            <person name="Goeker M."/>
        </authorList>
    </citation>
    <scope>NUCLEOTIDE SEQUENCE [LARGE SCALE GENOMIC DNA]</scope>
    <source>
        <strain evidence="1 2">DSM 9768</strain>
    </source>
</reference>
<accession>A0ABU0A106</accession>
<dbReference type="Proteomes" id="UP001230005">
    <property type="component" value="Unassembled WGS sequence"/>
</dbReference>
<name>A0ABU0A106_9BACI</name>